<evidence type="ECO:0000313" key="3">
    <source>
        <dbReference type="Proteomes" id="UP000050795"/>
    </source>
</evidence>
<feature type="coiled-coil region" evidence="1">
    <location>
        <begin position="395"/>
        <end position="457"/>
    </location>
</feature>
<reference evidence="4" key="2">
    <citation type="submission" date="2023-11" db="UniProtKB">
        <authorList>
            <consortium name="WormBaseParasite"/>
        </authorList>
    </citation>
    <scope>IDENTIFICATION</scope>
</reference>
<dbReference type="Proteomes" id="UP000050795">
    <property type="component" value="Unassembled WGS sequence"/>
</dbReference>
<reference evidence="3" key="1">
    <citation type="submission" date="2022-06" db="EMBL/GenBank/DDBJ databases">
        <authorList>
            <person name="Berger JAMES D."/>
            <person name="Berger JAMES D."/>
        </authorList>
    </citation>
    <scope>NUCLEOTIDE SEQUENCE [LARGE SCALE GENOMIC DNA]</scope>
</reference>
<evidence type="ECO:0000256" key="2">
    <source>
        <dbReference type="SAM" id="MobiDB-lite"/>
    </source>
</evidence>
<sequence length="1335" mass="152162">MDTRDLTAFDNVVNCNEDFCSDPENHNKLSFPISGLCVYPTIKKERQSHSVNDIFISNSLTPEHNRRWKPLNASNLRNSVDYKCGRMLQSFYSYDEPLRFTSYRPISSTFDCVDLHFLPTKERLVSLKLPAVNNYPLTSSDCSQSIDTTNKKQTMPVLNFTLYKPIEKRMRSLSEASLHHVCVFKESTNAKQISMGHYEKELNYLKQQLIKRTKETEKIADELMHVKHEEKQFDNHLRELTKDSTIKADTIAKLKEKVSELYVEVESLRCTHLEALCHQKDLQKEIENLRCSRDWYADQLFLTQSARDRFQNEPDKIQSLLRDSSEINHRLTHENACLQAQLACSKASLADAKRNLSRQLESIRIDMIEREAIFERISAERASFENISRQRADEIRELQIQVSNLQMELKVNEEHLLHQKGMLLKTQRALEVSESRCNELQNMLNNFEREHSAKENYLNDQISKYNIILESLKEYDEGHKNKGILIDEILEEKATLTAALSSIQCEKETLNDYLVGLKDNLIRVEESFSILKSEIESKSAHIAELTSQRDNMIHKIATLQDQLSSYWTVIESLKKEKEELNSSLKILHMEIENYRKDFTKLNFPSEKADFSMQTTFERSLETESIIPSHVTGFSASNSTVVHFPDSNIKSTANQQENISSPFLMNDSRTSEVVFQGNEINSSQELHKNERKQIPTNAIPTTHSVLSSEECITCHENPRSPSSLQHSRENCQLNSSLSTDEIQNSCLTTNQTTSISISYLPKSYEINQSNSEHAISDFFNPNNAYSFNNITYMQLPSSDLLINTDLAPGLQSSNTHTTAYSAGNQQHYLNTNVYENQDNDPQYESYLHSYGSYNLPTENSCLLNSGVVCSKITVSSTEIPSSVNSIQPSTHKQQPVSSEQSVGNIYNCLNDQMPQQGTYFPDKKNTHKISSLTEQDSNFEGIIMEERNIKDSAHTVAEKKISVSLAEYFMHDKQNDQLDVDHNKEFESHYFSPTSEVCEITKCSYSSFESSNRTYVGNNSGFDPRPCENEELYSKTVILQHSDDQSFYQSPSISEAPNDSGVYSASQSDITTRSSVQQCNASSVPLMPSYDDLKSLESERDYLSELTSILRQNLAEAVNNMTTSQKEAEVQSAIAKREMLAHEEVTKVHNQTLLELDTIKAELIEAQKLVGNLRQEVTSLKEENTALLAREDEKQSLYETEIKSMKTIIKITSDHLSTLAQSLQDVMDEKAMLQEELNRLKSGIRAHLSKFSLFTRMQSHGAPKVVNQAAISLAALGIDVDSLKESVNGDFDILFQKKQRHTFNPSFEVLRAELMELENDLASHGMITSGVALNDR</sequence>
<feature type="region of interest" description="Disordered" evidence="2">
    <location>
        <begin position="1047"/>
        <end position="1066"/>
    </location>
</feature>
<feature type="coiled-coil region" evidence="1">
    <location>
        <begin position="1155"/>
        <end position="1189"/>
    </location>
</feature>
<keyword evidence="3" id="KW-1185">Reference proteome</keyword>
<accession>A0AA85K0J9</accession>
<evidence type="ECO:0000256" key="1">
    <source>
        <dbReference type="SAM" id="Coils"/>
    </source>
</evidence>
<proteinExistence type="predicted"/>
<feature type="coiled-coil region" evidence="1">
    <location>
        <begin position="1215"/>
        <end position="1242"/>
    </location>
</feature>
<evidence type="ECO:0000313" key="4">
    <source>
        <dbReference type="WBParaSite" id="TREG1_53440.1"/>
    </source>
</evidence>
<keyword evidence="1" id="KW-0175">Coiled coil</keyword>
<feature type="coiled-coil region" evidence="1">
    <location>
        <begin position="542"/>
        <end position="597"/>
    </location>
</feature>
<protein>
    <submittedName>
        <fullName evidence="4">Uncharacterized protein</fullName>
    </submittedName>
</protein>
<name>A0AA85K0J9_TRIRE</name>
<dbReference type="WBParaSite" id="TREG1_53440.1">
    <property type="protein sequence ID" value="TREG1_53440.1"/>
    <property type="gene ID" value="TREG1_53440"/>
</dbReference>
<dbReference type="Gene3D" id="1.10.287.1490">
    <property type="match status" value="1"/>
</dbReference>
<organism evidence="3 4">
    <name type="scientific">Trichobilharzia regenti</name>
    <name type="common">Nasal bird schistosome</name>
    <dbReference type="NCBI Taxonomy" id="157069"/>
    <lineage>
        <taxon>Eukaryota</taxon>
        <taxon>Metazoa</taxon>
        <taxon>Spiralia</taxon>
        <taxon>Lophotrochozoa</taxon>
        <taxon>Platyhelminthes</taxon>
        <taxon>Trematoda</taxon>
        <taxon>Digenea</taxon>
        <taxon>Strigeidida</taxon>
        <taxon>Schistosomatoidea</taxon>
        <taxon>Schistosomatidae</taxon>
        <taxon>Trichobilharzia</taxon>
    </lineage>
</organism>